<organism evidence="4 5">
    <name type="scientific">Plasmodium fragile</name>
    <dbReference type="NCBI Taxonomy" id="5857"/>
    <lineage>
        <taxon>Eukaryota</taxon>
        <taxon>Sar</taxon>
        <taxon>Alveolata</taxon>
        <taxon>Apicomplexa</taxon>
        <taxon>Aconoidasida</taxon>
        <taxon>Haemosporida</taxon>
        <taxon>Plasmodiidae</taxon>
        <taxon>Plasmodium</taxon>
        <taxon>Plasmodium (Plasmodium)</taxon>
    </lineage>
</organism>
<feature type="domain" description="Schizont-infected cell agglutination extracellular alpha" evidence="3">
    <location>
        <begin position="9"/>
        <end position="173"/>
    </location>
</feature>
<gene>
    <name evidence="4" type="ORF">AK88_03556</name>
</gene>
<feature type="region of interest" description="Disordered" evidence="1">
    <location>
        <begin position="267"/>
        <end position="691"/>
    </location>
</feature>
<dbReference type="VEuPathDB" id="PlasmoDB:AK88_03556"/>
<protein>
    <recommendedName>
        <fullName evidence="3">Schizont-infected cell agglutination extracellular alpha domain-containing protein</fullName>
    </recommendedName>
</protein>
<proteinExistence type="predicted"/>
<feature type="compositionally biased region" description="Low complexity" evidence="1">
    <location>
        <begin position="615"/>
        <end position="633"/>
    </location>
</feature>
<name>A0A0D9QJ65_PLAFR</name>
<evidence type="ECO:0000256" key="2">
    <source>
        <dbReference type="SAM" id="Phobius"/>
    </source>
</evidence>
<dbReference type="AlphaFoldDB" id="A0A0D9QJ65"/>
<sequence>MAKYAEILWEEYIKNRNIGVQHKDDKDFNKLFWKNVEMVWQHFKTHMGSMHHDLILEELCGTWHERRDGEEAKGALTPRDKAVCELALKALTFKHRITLDAPSTTHTTLGTDKHEVDLYMRCILVNIFMKRIIGLDCLEKGGGENAFRAAEALVTTGPQKAPNFACERMDMKDKSGRTGETGEWDLWYIMDRWFTRNTLVLRDGQQGVLGPHCTVERDKSAQDIKARANKKIEAVGQELEQEVQQILDAIETSPHGTRMEDIIQKVNTGDSSSKTPPEHAPPPGEQQATPSSSGSSSSTTTSSSPGTPQPGTAGNVGGTANIAHASKPAATSSSATPSPKEPPEKKVPVAPPKKVEAPPPKVSEAPKEVVTEEDDKTKPPEPGSGTDGRGRSEDPPAGPGQQPPLAAPPPVVTESPKGADPAKKEDQTAGKKSTCTKNVTVSHTAGSGPGKSAETIQEDLGGQGGITISISVSDPSPECSDTGTANTPDKTGNGAADSPPAAASAPAAVPPADPPAAPEPAEPSNAGSTGTSSDTTTPSTGTGPDGTKTDKNDGDPDGNAVVDGGNDDPPPPKPPPQAGNPEQNLQPTPPVTLISECTGLRLFDTADPQCKNTENSSSSGSGPDSSNASAGSPEGQSSSTPEDDYPFVFDNMFRTDAGSPGGGFVPLKPGIELPDRTNEHPGQNPDGSGPHAPDVTADILTATTPVLFFLSAVIVALLGYSLWKVSTHTTHQYNRVEKGPTTVAIPLPMFPIGRINNVTLFGLLDNEKEKKTY</sequence>
<feature type="compositionally biased region" description="Low complexity" evidence="1">
    <location>
        <begin position="527"/>
        <end position="546"/>
    </location>
</feature>
<evidence type="ECO:0000256" key="1">
    <source>
        <dbReference type="SAM" id="MobiDB-lite"/>
    </source>
</evidence>
<feature type="compositionally biased region" description="Basic and acidic residues" evidence="1">
    <location>
        <begin position="364"/>
        <end position="379"/>
    </location>
</feature>
<feature type="transmembrane region" description="Helical" evidence="2">
    <location>
        <begin position="706"/>
        <end position="723"/>
    </location>
</feature>
<feature type="compositionally biased region" description="Pro residues" evidence="1">
    <location>
        <begin position="396"/>
        <end position="411"/>
    </location>
</feature>
<feature type="compositionally biased region" description="Pro residues" evidence="1">
    <location>
        <begin position="508"/>
        <end position="521"/>
    </location>
</feature>
<evidence type="ECO:0000313" key="4">
    <source>
        <dbReference type="EMBL" id="KJP86847.1"/>
    </source>
</evidence>
<dbReference type="InterPro" id="IPR024290">
    <property type="entry name" value="SICA_extracell_a"/>
</dbReference>
<dbReference type="RefSeq" id="XP_012336590.1">
    <property type="nucleotide sequence ID" value="XM_012481167.1"/>
</dbReference>
<dbReference type="Pfam" id="PF12887">
    <property type="entry name" value="SICA_alpha"/>
    <property type="match status" value="1"/>
</dbReference>
<feature type="compositionally biased region" description="Low complexity" evidence="1">
    <location>
        <begin position="286"/>
        <end position="313"/>
    </location>
</feature>
<accession>A0A0D9QJ65</accession>
<dbReference type="Proteomes" id="UP000054561">
    <property type="component" value="Unassembled WGS sequence"/>
</dbReference>
<feature type="compositionally biased region" description="Low complexity" evidence="1">
    <location>
        <begin position="325"/>
        <end position="338"/>
    </location>
</feature>
<evidence type="ECO:0000259" key="3">
    <source>
        <dbReference type="Pfam" id="PF12887"/>
    </source>
</evidence>
<feature type="compositionally biased region" description="Pro residues" evidence="1">
    <location>
        <begin position="568"/>
        <end position="578"/>
    </location>
</feature>
<keyword evidence="2" id="KW-1133">Transmembrane helix</keyword>
<feature type="compositionally biased region" description="Basic and acidic residues" evidence="1">
    <location>
        <begin position="420"/>
        <end position="429"/>
    </location>
</feature>
<keyword evidence="2" id="KW-0472">Membrane</keyword>
<feature type="compositionally biased region" description="Polar residues" evidence="1">
    <location>
        <begin position="430"/>
        <end position="445"/>
    </location>
</feature>
<dbReference type="GeneID" id="24268870"/>
<keyword evidence="2" id="KW-0812">Transmembrane</keyword>
<feature type="compositionally biased region" description="Polar residues" evidence="1">
    <location>
        <begin position="466"/>
        <end position="490"/>
    </location>
</feature>
<evidence type="ECO:0000313" key="5">
    <source>
        <dbReference type="Proteomes" id="UP000054561"/>
    </source>
</evidence>
<dbReference type="OMA" id="SWVSGDM"/>
<dbReference type="PRINTS" id="PR01217">
    <property type="entry name" value="PRICHEXTENSN"/>
</dbReference>
<dbReference type="EMBL" id="KQ001685">
    <property type="protein sequence ID" value="KJP86847.1"/>
    <property type="molecule type" value="Genomic_DNA"/>
</dbReference>
<reference evidence="4 5" key="1">
    <citation type="submission" date="2014-03" db="EMBL/GenBank/DDBJ databases">
        <title>The Genome Sequence of Plasmodium fragile nilgiri.</title>
        <authorList>
            <consortium name="The Broad Institute Genomics Platform"/>
            <consortium name="The Broad Institute Genome Sequencing Center for Infectious Disease"/>
            <person name="Neafsey D."/>
            <person name="Duraisingh M."/>
            <person name="Young S.K."/>
            <person name="Zeng Q."/>
            <person name="Gargeya S."/>
            <person name="Abouelleil A."/>
            <person name="Alvarado L."/>
            <person name="Chapman S.B."/>
            <person name="Gainer-Dewar J."/>
            <person name="Goldberg J."/>
            <person name="Griggs A."/>
            <person name="Gujja S."/>
            <person name="Hansen M."/>
            <person name="Howarth C."/>
            <person name="Imamovic A."/>
            <person name="Larimer J."/>
            <person name="Pearson M."/>
            <person name="Poon T.W."/>
            <person name="Priest M."/>
            <person name="Roberts A."/>
            <person name="Saif S."/>
            <person name="Shea T."/>
            <person name="Sykes S."/>
            <person name="Wortman J."/>
            <person name="Nusbaum C."/>
            <person name="Birren B."/>
        </authorList>
    </citation>
    <scope>NUCLEOTIDE SEQUENCE [LARGE SCALE GENOMIC DNA]</scope>
    <source>
        <strain evidence="5">nilgiri</strain>
    </source>
</reference>
<keyword evidence="5" id="KW-1185">Reference proteome</keyword>
<feature type="compositionally biased region" description="Low complexity" evidence="1">
    <location>
        <begin position="495"/>
        <end position="507"/>
    </location>
</feature>